<dbReference type="Gene3D" id="3.40.630.30">
    <property type="match status" value="1"/>
</dbReference>
<evidence type="ECO:0000313" key="3">
    <source>
        <dbReference type="Proteomes" id="UP000184010"/>
    </source>
</evidence>
<organism evidence="2 3">
    <name type="scientific">Desulfitobacterium chlororespirans DSM 11544</name>
    <dbReference type="NCBI Taxonomy" id="1121395"/>
    <lineage>
        <taxon>Bacteria</taxon>
        <taxon>Bacillati</taxon>
        <taxon>Bacillota</taxon>
        <taxon>Clostridia</taxon>
        <taxon>Eubacteriales</taxon>
        <taxon>Desulfitobacteriaceae</taxon>
        <taxon>Desulfitobacterium</taxon>
    </lineage>
</organism>
<dbReference type="PANTHER" id="PTHR43617">
    <property type="entry name" value="L-AMINO ACID N-ACETYLTRANSFERASE"/>
    <property type="match status" value="1"/>
</dbReference>
<gene>
    <name evidence="2" type="ORF">SAMN02745215_04047</name>
</gene>
<name>A0A1M7UKD6_9FIRM</name>
<dbReference type="PANTHER" id="PTHR43617:SF2">
    <property type="entry name" value="UPF0039 PROTEIN SLL0451"/>
    <property type="match status" value="1"/>
</dbReference>
<dbReference type="EMBL" id="FRDN01000013">
    <property type="protein sequence ID" value="SHN83493.1"/>
    <property type="molecule type" value="Genomic_DNA"/>
</dbReference>
<accession>A0A1M7UKD6</accession>
<dbReference type="Proteomes" id="UP000184010">
    <property type="component" value="Unassembled WGS sequence"/>
</dbReference>
<dbReference type="Pfam" id="PF00583">
    <property type="entry name" value="Acetyltransf_1"/>
    <property type="match status" value="1"/>
</dbReference>
<dbReference type="GO" id="GO:0016747">
    <property type="term" value="F:acyltransferase activity, transferring groups other than amino-acyl groups"/>
    <property type="evidence" value="ECO:0007669"/>
    <property type="project" value="InterPro"/>
</dbReference>
<dbReference type="AlphaFoldDB" id="A0A1M7UKD6"/>
<dbReference type="InterPro" id="IPR050276">
    <property type="entry name" value="MshD_Acetyltransferase"/>
</dbReference>
<dbReference type="RefSeq" id="WP_072774255.1">
    <property type="nucleotide sequence ID" value="NZ_FRDN01000013.1"/>
</dbReference>
<dbReference type="STRING" id="1121395.SAMN02745215_04047"/>
<dbReference type="PROSITE" id="PS51186">
    <property type="entry name" value="GNAT"/>
    <property type="match status" value="1"/>
</dbReference>
<dbReference type="InterPro" id="IPR016181">
    <property type="entry name" value="Acyl_CoA_acyltransferase"/>
</dbReference>
<feature type="domain" description="N-acetyltransferase" evidence="1">
    <location>
        <begin position="1"/>
        <end position="151"/>
    </location>
</feature>
<keyword evidence="2" id="KW-0808">Transferase</keyword>
<proteinExistence type="predicted"/>
<keyword evidence="3" id="KW-1185">Reference proteome</keyword>
<dbReference type="InterPro" id="IPR000182">
    <property type="entry name" value="GNAT_dom"/>
</dbReference>
<reference evidence="3" key="1">
    <citation type="submission" date="2016-12" db="EMBL/GenBank/DDBJ databases">
        <authorList>
            <person name="Varghese N."/>
            <person name="Submissions S."/>
        </authorList>
    </citation>
    <scope>NUCLEOTIDE SEQUENCE [LARGE SCALE GENOMIC DNA]</scope>
    <source>
        <strain evidence="3">DSM 11544</strain>
    </source>
</reference>
<evidence type="ECO:0000259" key="1">
    <source>
        <dbReference type="PROSITE" id="PS51186"/>
    </source>
</evidence>
<protein>
    <submittedName>
        <fullName evidence="2">Predicted N-acetyltransferase YhbS</fullName>
    </submittedName>
</protein>
<dbReference type="SUPFAM" id="SSF55729">
    <property type="entry name" value="Acyl-CoA N-acyltransferases (Nat)"/>
    <property type="match status" value="1"/>
</dbReference>
<sequence length="169" mass="18506">MLIRQETKEDHDQVYELVKTAFSTIEHSDGNEQNLVAALRKGESFVPELSLVAEIDGQIAGHIMFTEGKVGQNTVLVLAPLSVLPEYQKQGVGTALIAEGHKAARELGYQYALVLGSEKYYPRSGYIPAQGLGIEVPDGMPEENFMAIQLQEKAQPIRGAVTYAKEFGI</sequence>
<evidence type="ECO:0000313" key="2">
    <source>
        <dbReference type="EMBL" id="SHN83493.1"/>
    </source>
</evidence>
<dbReference type="CDD" id="cd04301">
    <property type="entry name" value="NAT_SF"/>
    <property type="match status" value="1"/>
</dbReference>